<dbReference type="AlphaFoldDB" id="A0AAD9CS58"/>
<evidence type="ECO:0000313" key="5">
    <source>
        <dbReference type="EMBL" id="KAK1920610.1"/>
    </source>
</evidence>
<feature type="compositionally biased region" description="Polar residues" evidence="1">
    <location>
        <begin position="197"/>
        <end position="208"/>
    </location>
</feature>
<proteinExistence type="predicted"/>
<feature type="region of interest" description="Disordered" evidence="1">
    <location>
        <begin position="197"/>
        <end position="279"/>
    </location>
</feature>
<gene>
    <name evidence="5" type="ORF">DB88DRAFT_513917</name>
    <name evidence="4" type="ORF">DB88DRAFT_513932</name>
</gene>
<keyword evidence="6" id="KW-1185">Reference proteome</keyword>
<evidence type="ECO:0000313" key="4">
    <source>
        <dbReference type="EMBL" id="KAK1920587.1"/>
    </source>
</evidence>
<sequence>MKFAAFFAISALSLLELAAGQTNCTNDEQQAATTLNQSVLCGSVPTSGGGGGSGRPVGAIVGGTVGGVAFLVLLAVLLFFCLKRRARERRDSKDQNKTSEKRKTGVMDFLAGRGSRSERGLSDENQVSAGLEGDEYQPSPFSYLDSTQAEGLTGAAAVAAAATGAGVGNRDSLPASEKTESPSAAVFVASTDTRPSFEWNTTSSNTHPATRRHRVQKNSSIAKHGQQGGVPVGETPAAAGHPLPGTPTRRFVQHEDSGEVVDLPPRYDQMRTGNSDSSP</sequence>
<evidence type="ECO:0000256" key="3">
    <source>
        <dbReference type="SAM" id="SignalP"/>
    </source>
</evidence>
<dbReference type="EMBL" id="JAODAN010000017">
    <property type="protein sequence ID" value="KAK1920587.1"/>
    <property type="molecule type" value="Genomic_DNA"/>
</dbReference>
<dbReference type="Proteomes" id="UP001182556">
    <property type="component" value="Unassembled WGS sequence"/>
</dbReference>
<accession>A0AAD9CS58</accession>
<dbReference type="EMBL" id="JAODAN010000016">
    <property type="protein sequence ID" value="KAK1920610.1"/>
    <property type="molecule type" value="Genomic_DNA"/>
</dbReference>
<evidence type="ECO:0000256" key="1">
    <source>
        <dbReference type="SAM" id="MobiDB-lite"/>
    </source>
</evidence>
<protein>
    <submittedName>
        <fullName evidence="4">Uncharacterized protein</fullName>
    </submittedName>
</protein>
<organism evidence="4 6">
    <name type="scientific">Papiliotrema laurentii</name>
    <name type="common">Cryptococcus laurentii</name>
    <dbReference type="NCBI Taxonomy" id="5418"/>
    <lineage>
        <taxon>Eukaryota</taxon>
        <taxon>Fungi</taxon>
        <taxon>Dikarya</taxon>
        <taxon>Basidiomycota</taxon>
        <taxon>Agaricomycotina</taxon>
        <taxon>Tremellomycetes</taxon>
        <taxon>Tremellales</taxon>
        <taxon>Rhynchogastremaceae</taxon>
        <taxon>Papiliotrema</taxon>
    </lineage>
</organism>
<feature type="region of interest" description="Disordered" evidence="1">
    <location>
        <begin position="90"/>
        <end position="145"/>
    </location>
</feature>
<evidence type="ECO:0000313" key="6">
    <source>
        <dbReference type="Proteomes" id="UP001182556"/>
    </source>
</evidence>
<reference evidence="4" key="1">
    <citation type="submission" date="2023-02" db="EMBL/GenBank/DDBJ databases">
        <title>Identification and recombinant expression of a fungal hydrolase from Papiliotrema laurentii that hydrolyzes apple cutin and clears colloidal polyester polyurethane.</title>
        <authorList>
            <consortium name="DOE Joint Genome Institute"/>
            <person name="Roman V.A."/>
            <person name="Bojanowski C."/>
            <person name="Crable B.R."/>
            <person name="Wagner D.N."/>
            <person name="Hung C.S."/>
            <person name="Nadeau L.J."/>
            <person name="Schratz L."/>
            <person name="Haridas S."/>
            <person name="Pangilinan J."/>
            <person name="Lipzen A."/>
            <person name="Na H."/>
            <person name="Yan M."/>
            <person name="Ng V."/>
            <person name="Grigoriev I.V."/>
            <person name="Spatafora J.W."/>
            <person name="Barlow D."/>
            <person name="Biffinger J."/>
            <person name="Kelley-Loughnane N."/>
            <person name="Varaljay V.A."/>
            <person name="Crookes-Goodson W.J."/>
        </authorList>
    </citation>
    <scope>NUCLEOTIDE SEQUENCE</scope>
    <source>
        <strain evidence="4">5307AH</strain>
    </source>
</reference>
<feature type="signal peptide" evidence="3">
    <location>
        <begin position="1"/>
        <end position="20"/>
    </location>
</feature>
<feature type="transmembrane region" description="Helical" evidence="2">
    <location>
        <begin position="57"/>
        <end position="82"/>
    </location>
</feature>
<name>A0AAD9CS58_PAPLA</name>
<feature type="compositionally biased region" description="Basic and acidic residues" evidence="1">
    <location>
        <begin position="90"/>
        <end position="105"/>
    </location>
</feature>
<keyword evidence="2" id="KW-0812">Transmembrane</keyword>
<evidence type="ECO:0000256" key="2">
    <source>
        <dbReference type="SAM" id="Phobius"/>
    </source>
</evidence>
<keyword evidence="3" id="KW-0732">Signal</keyword>
<comment type="caution">
    <text evidence="4">The sequence shown here is derived from an EMBL/GenBank/DDBJ whole genome shotgun (WGS) entry which is preliminary data.</text>
</comment>
<keyword evidence="2" id="KW-1133">Transmembrane helix</keyword>
<feature type="chain" id="PRO_5042442477" evidence="3">
    <location>
        <begin position="21"/>
        <end position="279"/>
    </location>
</feature>
<keyword evidence="2" id="KW-0472">Membrane</keyword>